<keyword evidence="7" id="KW-0934">Plastid</keyword>
<evidence type="ECO:0000256" key="3">
    <source>
        <dbReference type="ARBA" id="ARBA00004872"/>
    </source>
</evidence>
<keyword evidence="6" id="KW-0150">Chloroplast</keyword>
<dbReference type="GO" id="GO:0009570">
    <property type="term" value="C:chloroplast stroma"/>
    <property type="evidence" value="ECO:0007669"/>
    <property type="project" value="TreeGrafter"/>
</dbReference>
<accession>A0A2P5A406</accession>
<dbReference type="InParanoid" id="A0A2P5A406"/>
<organism evidence="15 16">
    <name type="scientific">Trema orientale</name>
    <name type="common">Charcoal tree</name>
    <name type="synonym">Celtis orientalis</name>
    <dbReference type="NCBI Taxonomy" id="63057"/>
    <lineage>
        <taxon>Eukaryota</taxon>
        <taxon>Viridiplantae</taxon>
        <taxon>Streptophyta</taxon>
        <taxon>Embryophyta</taxon>
        <taxon>Tracheophyta</taxon>
        <taxon>Spermatophyta</taxon>
        <taxon>Magnoliopsida</taxon>
        <taxon>eudicotyledons</taxon>
        <taxon>Gunneridae</taxon>
        <taxon>Pentapetalae</taxon>
        <taxon>rosids</taxon>
        <taxon>fabids</taxon>
        <taxon>Rosales</taxon>
        <taxon>Cannabaceae</taxon>
        <taxon>Trema</taxon>
    </lineage>
</organism>
<evidence type="ECO:0000256" key="10">
    <source>
        <dbReference type="ARBA" id="ARBA00022946"/>
    </source>
</evidence>
<dbReference type="EMBL" id="JXTC01001494">
    <property type="protein sequence ID" value="PON31276.1"/>
    <property type="molecule type" value="Genomic_DNA"/>
</dbReference>
<dbReference type="OrthoDB" id="779568at2759"/>
<sequence>YTSFQERATFISHGNTARHAKEHGDLKLAQICGTIAADEKRHETAYTKIVEKLFEIDPNGTVVALADMMKKKISMPAHLMYDGKDDNLFDHFSGVAQRLGVYTAKDYADILEFLVGRWKIENLTSLSGEGHRAQDFVCGLPQRIRRLEERAQGRAKQTSLVPFSWIFGREVMI</sequence>
<keyword evidence="5" id="KW-0444">Lipid biosynthesis</keyword>
<evidence type="ECO:0000256" key="13">
    <source>
        <dbReference type="ARBA" id="ARBA00023098"/>
    </source>
</evidence>
<evidence type="ECO:0000256" key="4">
    <source>
        <dbReference type="ARBA" id="ARBA00008749"/>
    </source>
</evidence>
<evidence type="ECO:0000256" key="5">
    <source>
        <dbReference type="ARBA" id="ARBA00022516"/>
    </source>
</evidence>
<keyword evidence="10" id="KW-0809">Transit peptide</keyword>
<keyword evidence="16" id="KW-1185">Reference proteome</keyword>
<keyword evidence="8" id="KW-0479">Metal-binding</keyword>
<evidence type="ECO:0000256" key="12">
    <source>
        <dbReference type="ARBA" id="ARBA00023004"/>
    </source>
</evidence>
<dbReference type="GO" id="GO:0006633">
    <property type="term" value="P:fatty acid biosynthetic process"/>
    <property type="evidence" value="ECO:0007669"/>
    <property type="project" value="UniProtKB-KW"/>
</dbReference>
<evidence type="ECO:0000313" key="16">
    <source>
        <dbReference type="Proteomes" id="UP000237000"/>
    </source>
</evidence>
<dbReference type="InterPro" id="IPR009078">
    <property type="entry name" value="Ferritin-like_SF"/>
</dbReference>
<protein>
    <submittedName>
        <fullName evidence="15">Fatty acid desaturase, type</fullName>
    </submittedName>
</protein>
<dbReference type="GO" id="GO:0045300">
    <property type="term" value="F:stearoyl-[ACP] desaturase activity"/>
    <property type="evidence" value="ECO:0007669"/>
    <property type="project" value="InterPro"/>
</dbReference>
<comment type="subcellular location">
    <subcellularLocation>
        <location evidence="2">Plastid</location>
        <location evidence="2">Chloroplast</location>
    </subcellularLocation>
</comment>
<gene>
    <name evidence="15" type="ORF">TorRG33x02_358220</name>
</gene>
<feature type="non-terminal residue" evidence="15">
    <location>
        <position position="1"/>
    </location>
</feature>
<evidence type="ECO:0000256" key="6">
    <source>
        <dbReference type="ARBA" id="ARBA00022528"/>
    </source>
</evidence>
<dbReference type="InterPro" id="IPR005067">
    <property type="entry name" value="Fatty_acid_desaturase-2"/>
</dbReference>
<name>A0A2P5A406_TREOI</name>
<dbReference type="SUPFAM" id="SSF47240">
    <property type="entry name" value="Ferritin-like"/>
    <property type="match status" value="1"/>
</dbReference>
<keyword evidence="9" id="KW-0276">Fatty acid metabolism</keyword>
<evidence type="ECO:0000256" key="8">
    <source>
        <dbReference type="ARBA" id="ARBA00022723"/>
    </source>
</evidence>
<keyword evidence="12" id="KW-0408">Iron</keyword>
<evidence type="ECO:0000256" key="14">
    <source>
        <dbReference type="ARBA" id="ARBA00023160"/>
    </source>
</evidence>
<evidence type="ECO:0000256" key="2">
    <source>
        <dbReference type="ARBA" id="ARBA00004229"/>
    </source>
</evidence>
<keyword evidence="14" id="KW-0275">Fatty acid biosynthesis</keyword>
<comment type="pathway">
    <text evidence="3">Lipid metabolism; fatty acid metabolism.</text>
</comment>
<dbReference type="Gene3D" id="1.10.620.20">
    <property type="entry name" value="Ribonucleotide Reductase, subunit A"/>
    <property type="match status" value="1"/>
</dbReference>
<evidence type="ECO:0000256" key="11">
    <source>
        <dbReference type="ARBA" id="ARBA00023002"/>
    </source>
</evidence>
<dbReference type="STRING" id="63057.A0A2P5A406"/>
<dbReference type="PANTHER" id="PTHR31155:SF27">
    <property type="entry name" value="STEAROYL-[ACYL-CARRIER-PROTEIN] 9-DESATURASE 5, CHLOROPLASTIC"/>
    <property type="match status" value="1"/>
</dbReference>
<reference evidence="16" key="1">
    <citation type="submission" date="2016-06" db="EMBL/GenBank/DDBJ databases">
        <title>Parallel loss of symbiosis genes in relatives of nitrogen-fixing non-legume Parasponia.</title>
        <authorList>
            <person name="Van Velzen R."/>
            <person name="Holmer R."/>
            <person name="Bu F."/>
            <person name="Rutten L."/>
            <person name="Van Zeijl A."/>
            <person name="Liu W."/>
            <person name="Santuari L."/>
            <person name="Cao Q."/>
            <person name="Sharma T."/>
            <person name="Shen D."/>
            <person name="Roswanjaya Y."/>
            <person name="Wardhani T."/>
            <person name="Kalhor M.S."/>
            <person name="Jansen J."/>
            <person name="Van den Hoogen J."/>
            <person name="Gungor B."/>
            <person name="Hartog M."/>
            <person name="Hontelez J."/>
            <person name="Verver J."/>
            <person name="Yang W.-C."/>
            <person name="Schijlen E."/>
            <person name="Repin R."/>
            <person name="Schilthuizen M."/>
            <person name="Schranz E."/>
            <person name="Heidstra R."/>
            <person name="Miyata K."/>
            <person name="Fedorova E."/>
            <person name="Kohlen W."/>
            <person name="Bisseling T."/>
            <person name="Smit S."/>
            <person name="Geurts R."/>
        </authorList>
    </citation>
    <scope>NUCLEOTIDE SEQUENCE [LARGE SCALE GENOMIC DNA]</scope>
    <source>
        <strain evidence="16">cv. RG33-2</strain>
    </source>
</reference>
<dbReference type="InterPro" id="IPR012348">
    <property type="entry name" value="RNR-like"/>
</dbReference>
<evidence type="ECO:0000313" key="15">
    <source>
        <dbReference type="EMBL" id="PON31276.1"/>
    </source>
</evidence>
<comment type="similarity">
    <text evidence="4">Belongs to the fatty acid desaturase type 2 family.</text>
</comment>
<dbReference type="Pfam" id="PF03405">
    <property type="entry name" value="FA_desaturase_2"/>
    <property type="match status" value="1"/>
</dbReference>
<comment type="cofactor">
    <cofactor evidence="1">
        <name>Fe(2+)</name>
        <dbReference type="ChEBI" id="CHEBI:29033"/>
    </cofactor>
</comment>
<keyword evidence="13" id="KW-0443">Lipid metabolism</keyword>
<dbReference type="PANTHER" id="PTHR31155">
    <property type="entry name" value="ACYL- ACYL-CARRIER-PROTEIN DESATURASE-RELATED"/>
    <property type="match status" value="1"/>
</dbReference>
<keyword evidence="11" id="KW-0560">Oxidoreductase</keyword>
<evidence type="ECO:0000256" key="9">
    <source>
        <dbReference type="ARBA" id="ARBA00022832"/>
    </source>
</evidence>
<evidence type="ECO:0000256" key="7">
    <source>
        <dbReference type="ARBA" id="ARBA00022640"/>
    </source>
</evidence>
<evidence type="ECO:0000256" key="1">
    <source>
        <dbReference type="ARBA" id="ARBA00001954"/>
    </source>
</evidence>
<comment type="caution">
    <text evidence="15">The sequence shown here is derived from an EMBL/GenBank/DDBJ whole genome shotgun (WGS) entry which is preliminary data.</text>
</comment>
<dbReference type="GO" id="GO:0046872">
    <property type="term" value="F:metal ion binding"/>
    <property type="evidence" value="ECO:0007669"/>
    <property type="project" value="UniProtKB-KW"/>
</dbReference>
<dbReference type="AlphaFoldDB" id="A0A2P5A406"/>
<dbReference type="Proteomes" id="UP000237000">
    <property type="component" value="Unassembled WGS sequence"/>
</dbReference>
<proteinExistence type="inferred from homology"/>